<evidence type="ECO:0000256" key="2">
    <source>
        <dbReference type="ARBA" id="ARBA00012379"/>
    </source>
</evidence>
<dbReference type="GO" id="GO:0000287">
    <property type="term" value="F:magnesium ion binding"/>
    <property type="evidence" value="ECO:0007669"/>
    <property type="project" value="InterPro"/>
</dbReference>
<name>A0A8S5V8U5_9CAUD</name>
<evidence type="ECO:0000256" key="4">
    <source>
        <dbReference type="ARBA" id="ARBA00023080"/>
    </source>
</evidence>
<dbReference type="Gene3D" id="2.70.40.10">
    <property type="match status" value="1"/>
</dbReference>
<dbReference type="PANTHER" id="PTHR11241">
    <property type="entry name" value="DEOXYURIDINE 5'-TRIPHOSPHATE NUCLEOTIDOHYDROLASE"/>
    <property type="match status" value="1"/>
</dbReference>
<dbReference type="Pfam" id="PF00692">
    <property type="entry name" value="dUTPase"/>
    <property type="match status" value="1"/>
</dbReference>
<dbReference type="GO" id="GO:0004170">
    <property type="term" value="F:dUTP diphosphatase activity"/>
    <property type="evidence" value="ECO:0007669"/>
    <property type="project" value="UniProtKB-EC"/>
</dbReference>
<evidence type="ECO:0000259" key="5">
    <source>
        <dbReference type="Pfam" id="PF00692"/>
    </source>
</evidence>
<evidence type="ECO:0000313" key="6">
    <source>
        <dbReference type="EMBL" id="DAG03141.1"/>
    </source>
</evidence>
<proteinExistence type="inferred from homology"/>
<dbReference type="InterPro" id="IPR036157">
    <property type="entry name" value="dUTPase-like_sf"/>
</dbReference>
<dbReference type="GO" id="GO:0006226">
    <property type="term" value="P:dUMP biosynthetic process"/>
    <property type="evidence" value="ECO:0007669"/>
    <property type="project" value="InterPro"/>
</dbReference>
<keyword evidence="4" id="KW-0546">Nucleotide metabolism</keyword>
<organism evidence="6">
    <name type="scientific">Caudovirales sp. ctCpR1</name>
    <dbReference type="NCBI Taxonomy" id="2825760"/>
    <lineage>
        <taxon>Viruses</taxon>
        <taxon>Duplodnaviria</taxon>
        <taxon>Heunggongvirae</taxon>
        <taxon>Uroviricota</taxon>
        <taxon>Caudoviricetes</taxon>
    </lineage>
</organism>
<sequence length="143" mass="15472">MEEINVMLDEGAIMPTRAHSTDAGLDLYTPEEFILHALDGFNKSKVIDTGVHVEIPKGFVGMIKSKSGLNVHSGIVCEGVIDAGYTGSIRVKLYNHGVVCQCFRRGDKIAQLVILPIVTPTPKLVDKFAKTERGDNGFGSTGR</sequence>
<dbReference type="NCBIfam" id="TIGR00576">
    <property type="entry name" value="dut"/>
    <property type="match status" value="1"/>
</dbReference>
<accession>A0A8S5V8U5</accession>
<dbReference type="InterPro" id="IPR033704">
    <property type="entry name" value="dUTPase_trimeric"/>
</dbReference>
<dbReference type="InterPro" id="IPR008181">
    <property type="entry name" value="dUTPase"/>
</dbReference>
<dbReference type="InterPro" id="IPR029054">
    <property type="entry name" value="dUTPase-like"/>
</dbReference>
<reference evidence="6" key="1">
    <citation type="journal article" date="2021" name="Proc. Natl. Acad. Sci. U.S.A.">
        <title>A Catalog of Tens of Thousands of Viruses from Human Metagenomes Reveals Hidden Associations with Chronic Diseases.</title>
        <authorList>
            <person name="Tisza M.J."/>
            <person name="Buck C.B."/>
        </authorList>
    </citation>
    <scope>NUCLEOTIDE SEQUENCE</scope>
    <source>
        <strain evidence="6">CtCpR1</strain>
    </source>
</reference>
<evidence type="ECO:0000256" key="3">
    <source>
        <dbReference type="ARBA" id="ARBA00022801"/>
    </source>
</evidence>
<evidence type="ECO:0000256" key="1">
    <source>
        <dbReference type="ARBA" id="ARBA00006581"/>
    </source>
</evidence>
<dbReference type="EMBL" id="BK016224">
    <property type="protein sequence ID" value="DAG03141.1"/>
    <property type="molecule type" value="Genomic_DNA"/>
</dbReference>
<comment type="similarity">
    <text evidence="1">Belongs to the dUTPase family.</text>
</comment>
<dbReference type="PANTHER" id="PTHR11241:SF0">
    <property type="entry name" value="DEOXYURIDINE 5'-TRIPHOSPHATE NUCLEOTIDOHYDROLASE"/>
    <property type="match status" value="1"/>
</dbReference>
<dbReference type="NCBIfam" id="NF001862">
    <property type="entry name" value="PRK00601.1"/>
    <property type="match status" value="1"/>
</dbReference>
<dbReference type="CDD" id="cd07557">
    <property type="entry name" value="trimeric_dUTPase"/>
    <property type="match status" value="1"/>
</dbReference>
<dbReference type="EC" id="3.6.1.23" evidence="2"/>
<dbReference type="GO" id="GO:0046081">
    <property type="term" value="P:dUTP catabolic process"/>
    <property type="evidence" value="ECO:0007669"/>
    <property type="project" value="InterPro"/>
</dbReference>
<feature type="domain" description="dUTPase-like" evidence="5">
    <location>
        <begin position="12"/>
        <end position="142"/>
    </location>
</feature>
<dbReference type="SUPFAM" id="SSF51283">
    <property type="entry name" value="dUTPase-like"/>
    <property type="match status" value="1"/>
</dbReference>
<protein>
    <recommendedName>
        <fullName evidence="2">dUTP diphosphatase</fullName>
        <ecNumber evidence="2">3.6.1.23</ecNumber>
    </recommendedName>
</protein>
<keyword evidence="3" id="KW-0378">Hydrolase</keyword>